<comment type="caution">
    <text evidence="7">The sequence shown here is derived from an EMBL/GenBank/DDBJ whole genome shotgun (WGS) entry which is preliminary data.</text>
</comment>
<dbReference type="PROSITE" id="PS51999">
    <property type="entry name" value="ZF_GRF"/>
    <property type="match status" value="1"/>
</dbReference>
<dbReference type="GO" id="GO:0008270">
    <property type="term" value="F:zinc ion binding"/>
    <property type="evidence" value="ECO:0007669"/>
    <property type="project" value="UniProtKB-KW"/>
</dbReference>
<reference evidence="7 8" key="1">
    <citation type="submission" date="2024-12" db="EMBL/GenBank/DDBJ databases">
        <title>The unique morphological basis and parallel evolutionary history of personate flowers in Penstemon.</title>
        <authorList>
            <person name="Depatie T.H."/>
            <person name="Wessinger C.A."/>
        </authorList>
    </citation>
    <scope>NUCLEOTIDE SEQUENCE [LARGE SCALE GENOMIC DNA]</scope>
    <source>
        <strain evidence="7">WTNN_2</strain>
        <tissue evidence="7">Leaf</tissue>
    </source>
</reference>
<evidence type="ECO:0000256" key="2">
    <source>
        <dbReference type="ARBA" id="ARBA00022771"/>
    </source>
</evidence>
<dbReference type="AlphaFoldDB" id="A0ABD3TBW9"/>
<keyword evidence="5" id="KW-1133">Transmembrane helix</keyword>
<proteinExistence type="predicted"/>
<evidence type="ECO:0000256" key="5">
    <source>
        <dbReference type="SAM" id="Phobius"/>
    </source>
</evidence>
<keyword evidence="3" id="KW-0862">Zinc</keyword>
<keyword evidence="1" id="KW-0479">Metal-binding</keyword>
<feature type="domain" description="GRF-type" evidence="6">
    <location>
        <begin position="1"/>
        <end position="34"/>
    </location>
</feature>
<accession>A0ABD3TBW9</accession>
<keyword evidence="5" id="KW-0472">Membrane</keyword>
<name>A0ABD3TBW9_9LAMI</name>
<dbReference type="PANTHER" id="PTHR33248">
    <property type="entry name" value="ZINC ION-BINDING PROTEIN"/>
    <property type="match status" value="1"/>
</dbReference>
<evidence type="ECO:0000256" key="1">
    <source>
        <dbReference type="ARBA" id="ARBA00022723"/>
    </source>
</evidence>
<evidence type="ECO:0000313" key="7">
    <source>
        <dbReference type="EMBL" id="KAL3834010.1"/>
    </source>
</evidence>
<evidence type="ECO:0000313" key="8">
    <source>
        <dbReference type="Proteomes" id="UP001634393"/>
    </source>
</evidence>
<dbReference type="Pfam" id="PF06839">
    <property type="entry name" value="Zn_ribbon_GRF"/>
    <property type="match status" value="1"/>
</dbReference>
<organism evidence="7 8">
    <name type="scientific">Penstemon smallii</name>
    <dbReference type="NCBI Taxonomy" id="265156"/>
    <lineage>
        <taxon>Eukaryota</taxon>
        <taxon>Viridiplantae</taxon>
        <taxon>Streptophyta</taxon>
        <taxon>Embryophyta</taxon>
        <taxon>Tracheophyta</taxon>
        <taxon>Spermatophyta</taxon>
        <taxon>Magnoliopsida</taxon>
        <taxon>eudicotyledons</taxon>
        <taxon>Gunneridae</taxon>
        <taxon>Pentapetalae</taxon>
        <taxon>asterids</taxon>
        <taxon>lamiids</taxon>
        <taxon>Lamiales</taxon>
        <taxon>Plantaginaceae</taxon>
        <taxon>Cheloneae</taxon>
        <taxon>Penstemon</taxon>
    </lineage>
</organism>
<keyword evidence="8" id="KW-1185">Reference proteome</keyword>
<dbReference type="Proteomes" id="UP001634393">
    <property type="component" value="Unassembled WGS sequence"/>
</dbReference>
<gene>
    <name evidence="7" type="ORF">ACJIZ3_008746</name>
</gene>
<dbReference type="InterPro" id="IPR010666">
    <property type="entry name" value="Znf_GRF"/>
</dbReference>
<protein>
    <recommendedName>
        <fullName evidence="6">GRF-type domain-containing protein</fullName>
    </recommendedName>
</protein>
<dbReference type="EMBL" id="JBJXBP010000004">
    <property type="protein sequence ID" value="KAL3834010.1"/>
    <property type="molecule type" value="Genomic_DNA"/>
</dbReference>
<sequence>MFTSWIKQNPGRRFLRCPGVSGRRCDYFEWVDPYICDRVAQIILGLLVRMTHVDGHNRELQTQNTGLKEENRLLLESLIRLEAANKSLLYKFKLVKIYATICLLAYVFYIMS</sequence>
<evidence type="ECO:0000256" key="3">
    <source>
        <dbReference type="ARBA" id="ARBA00022833"/>
    </source>
</evidence>
<evidence type="ECO:0000259" key="6">
    <source>
        <dbReference type="PROSITE" id="PS51999"/>
    </source>
</evidence>
<evidence type="ECO:0000256" key="4">
    <source>
        <dbReference type="PROSITE-ProRule" id="PRU01343"/>
    </source>
</evidence>
<keyword evidence="5" id="KW-0812">Transmembrane</keyword>
<feature type="transmembrane region" description="Helical" evidence="5">
    <location>
        <begin position="94"/>
        <end position="111"/>
    </location>
</feature>
<keyword evidence="2 4" id="KW-0863">Zinc-finger</keyword>